<dbReference type="Pfam" id="PF01370">
    <property type="entry name" value="Epimerase"/>
    <property type="match status" value="1"/>
</dbReference>
<evidence type="ECO:0000256" key="2">
    <source>
        <dbReference type="ARBA" id="ARBA00023445"/>
    </source>
</evidence>
<dbReference type="OrthoDB" id="2735536at2759"/>
<accession>A0A2I2GD63</accession>
<feature type="domain" description="NAD-dependent epimerase/dehydratase" evidence="3">
    <location>
        <begin position="14"/>
        <end position="267"/>
    </location>
</feature>
<dbReference type="GO" id="GO:0016616">
    <property type="term" value="F:oxidoreductase activity, acting on the CH-OH group of donors, NAD or NADP as acceptor"/>
    <property type="evidence" value="ECO:0007669"/>
    <property type="project" value="TreeGrafter"/>
</dbReference>
<proteinExistence type="inferred from homology"/>
<dbReference type="PANTHER" id="PTHR10366:SF812">
    <property type="entry name" value="VPS9 DOMAIN-CONTAINING PROTEIN"/>
    <property type="match status" value="1"/>
</dbReference>
<gene>
    <name evidence="4" type="ORF">P170DRAFT_446047</name>
</gene>
<evidence type="ECO:0000313" key="5">
    <source>
        <dbReference type="Proteomes" id="UP000234275"/>
    </source>
</evidence>
<dbReference type="STRING" id="1392250.A0A2I2GD63"/>
<keyword evidence="5" id="KW-1185">Reference proteome</keyword>
<evidence type="ECO:0000259" key="3">
    <source>
        <dbReference type="Pfam" id="PF01370"/>
    </source>
</evidence>
<dbReference type="InterPro" id="IPR050425">
    <property type="entry name" value="NAD(P)_dehydrat-like"/>
</dbReference>
<reference evidence="4 5" key="1">
    <citation type="submission" date="2016-12" db="EMBL/GenBank/DDBJ databases">
        <title>The genomes of Aspergillus section Nigri reveals drivers in fungal speciation.</title>
        <authorList>
            <consortium name="DOE Joint Genome Institute"/>
            <person name="Vesth T.C."/>
            <person name="Nybo J."/>
            <person name="Theobald S."/>
            <person name="Brandl J."/>
            <person name="Frisvad J.C."/>
            <person name="Nielsen K.F."/>
            <person name="Lyhne E.K."/>
            <person name="Kogle M.E."/>
            <person name="Kuo A."/>
            <person name="Riley R."/>
            <person name="Clum A."/>
            <person name="Nolan M."/>
            <person name="Lipzen A."/>
            <person name="Salamov A."/>
            <person name="Henrissat B."/>
            <person name="Wiebenga A."/>
            <person name="De Vries R.P."/>
            <person name="Grigoriev I.V."/>
            <person name="Mortensen U.H."/>
            <person name="Andersen M.R."/>
            <person name="Baker S.E."/>
        </authorList>
    </citation>
    <scope>NUCLEOTIDE SEQUENCE [LARGE SCALE GENOMIC DNA]</scope>
    <source>
        <strain evidence="4 5">IBT 23096</strain>
    </source>
</reference>
<dbReference type="VEuPathDB" id="FungiDB:P170DRAFT_446047"/>
<dbReference type="EMBL" id="MSFO01000003">
    <property type="protein sequence ID" value="PLB50815.1"/>
    <property type="molecule type" value="Genomic_DNA"/>
</dbReference>
<dbReference type="Gene3D" id="3.40.50.720">
    <property type="entry name" value="NAD(P)-binding Rossmann-like Domain"/>
    <property type="match status" value="1"/>
</dbReference>
<dbReference type="PANTHER" id="PTHR10366">
    <property type="entry name" value="NAD DEPENDENT EPIMERASE/DEHYDRATASE"/>
    <property type="match status" value="1"/>
</dbReference>
<evidence type="ECO:0000313" key="4">
    <source>
        <dbReference type="EMBL" id="PLB50815.1"/>
    </source>
</evidence>
<comment type="caution">
    <text evidence="4">The sequence shown here is derived from an EMBL/GenBank/DDBJ whole genome shotgun (WGS) entry which is preliminary data.</text>
</comment>
<comment type="similarity">
    <text evidence="2">Belongs to the NAD(P)-dependent epimerase/dehydratase family. Dihydroflavonol-4-reductase subfamily.</text>
</comment>
<protein>
    <submittedName>
        <fullName evidence="4">NAD(P)-binding protein</fullName>
    </submittedName>
</protein>
<dbReference type="GeneID" id="36558457"/>
<dbReference type="Proteomes" id="UP000234275">
    <property type="component" value="Unassembled WGS sequence"/>
</dbReference>
<name>A0A2I2GD63_9EURO</name>
<dbReference type="SUPFAM" id="SSF51735">
    <property type="entry name" value="NAD(P)-binding Rossmann-fold domains"/>
    <property type="match status" value="1"/>
</dbReference>
<dbReference type="RefSeq" id="XP_024706117.1">
    <property type="nucleotide sequence ID" value="XM_024850758.1"/>
</dbReference>
<organism evidence="4 5">
    <name type="scientific">Aspergillus steynii IBT 23096</name>
    <dbReference type="NCBI Taxonomy" id="1392250"/>
    <lineage>
        <taxon>Eukaryota</taxon>
        <taxon>Fungi</taxon>
        <taxon>Dikarya</taxon>
        <taxon>Ascomycota</taxon>
        <taxon>Pezizomycotina</taxon>
        <taxon>Eurotiomycetes</taxon>
        <taxon>Eurotiomycetidae</taxon>
        <taxon>Eurotiales</taxon>
        <taxon>Aspergillaceae</taxon>
        <taxon>Aspergillus</taxon>
        <taxon>Aspergillus subgen. Circumdati</taxon>
    </lineage>
</organism>
<sequence>MTDNKGNVKSKRLLITGVTGYIGFKTLTTALDRGYEVRAVVRSEKSISELQHKNYLLSKSVKLGKLEFVIVSDFLKEDAVLNVLAGVTEIIHIASPLAIESNDYDSDIIKPAIKMVTTVLEAATRVPTIRRVVLTSSCVTLIPFEWNMTPDSERLYTEIDINSKVTGPFSSAMEAYWASKALARIETKQFMALNKPHFDFVNLLPSVVLGPDDRLSKDTHSIDSLLQGTRAAVLAPALSSSLNSPFPYVGAPVHVADVARAHVDAVDIDRIPGNTEYILSSDTPEGVVWDRHVRDIARKYFPTEIESGSLPLQGSLSSIKWRLDASKTKEDFGWEFTSFEETMKGLIGQYLQLREEK</sequence>
<dbReference type="InterPro" id="IPR001509">
    <property type="entry name" value="Epimerase_deHydtase"/>
</dbReference>
<dbReference type="AlphaFoldDB" id="A0A2I2GD63"/>
<keyword evidence="1" id="KW-0560">Oxidoreductase</keyword>
<evidence type="ECO:0000256" key="1">
    <source>
        <dbReference type="ARBA" id="ARBA00023002"/>
    </source>
</evidence>
<dbReference type="InterPro" id="IPR036291">
    <property type="entry name" value="NAD(P)-bd_dom_sf"/>
</dbReference>